<keyword evidence="3" id="KW-0238">DNA-binding</keyword>
<dbReference type="AlphaFoldDB" id="A0AAF0UHA2"/>
<evidence type="ECO:0000313" key="9">
    <source>
        <dbReference type="Proteomes" id="UP001234989"/>
    </source>
</evidence>
<evidence type="ECO:0000256" key="1">
    <source>
        <dbReference type="ARBA" id="ARBA00004123"/>
    </source>
</evidence>
<keyword evidence="5" id="KW-0539">Nucleus</keyword>
<evidence type="ECO:0000256" key="4">
    <source>
        <dbReference type="ARBA" id="ARBA00023163"/>
    </source>
</evidence>
<dbReference type="InterPro" id="IPR003340">
    <property type="entry name" value="B3_DNA-bd"/>
</dbReference>
<protein>
    <recommendedName>
        <fullName evidence="7">TF-B3 domain-containing protein</fullName>
    </recommendedName>
</protein>
<dbReference type="InterPro" id="IPR015300">
    <property type="entry name" value="DNA-bd_pseudobarrel_sf"/>
</dbReference>
<comment type="subcellular location">
    <subcellularLocation>
        <location evidence="1">Nucleus</location>
    </subcellularLocation>
</comment>
<feature type="domain" description="TF-B3" evidence="7">
    <location>
        <begin position="252"/>
        <end position="351"/>
    </location>
</feature>
<dbReference type="Proteomes" id="UP001234989">
    <property type="component" value="Chromosome 9"/>
</dbReference>
<evidence type="ECO:0000259" key="7">
    <source>
        <dbReference type="PROSITE" id="PS50863"/>
    </source>
</evidence>
<sequence length="351" mass="41417">MIWLRSFKEINVSLHLFFQKSSVFSSQKVPTGYTDYMNGILPRNVLLRDRFGNMWPIGVTKSQKHIYFEYGWEIFIEDNILELGDFFIFDYDGTRTFDFKLLGRNGCLKKGVGGLKLVVKEEEAEEMNIEHQKSMEPKENIWARDSKDIFFDDDRDGVNMIKDKEDEDKESEKTEKVPSEDDDKEEEDDEDEEEDEYKEEDKEEKERAAIFNQKAPRSKAKCKSAIAGKRNAPFDKFAIDIFRSGHATKPKNPYFITKIRPDRRNQLYVPTDVVRDYQLEFPSSMIIRDSSGREFEAKLNIWQDGRIWLIGGWRSLCRKNLLEKNDTCICEFVREKHNKDLYLQVHVVYEG</sequence>
<dbReference type="SUPFAM" id="SSF101936">
    <property type="entry name" value="DNA-binding pseudobarrel domain"/>
    <property type="match status" value="2"/>
</dbReference>
<dbReference type="PANTHER" id="PTHR31920">
    <property type="entry name" value="B3 DOMAIN-CONTAINING"/>
    <property type="match status" value="1"/>
</dbReference>
<organism evidence="8 9">
    <name type="scientific">Solanum verrucosum</name>
    <dbReference type="NCBI Taxonomy" id="315347"/>
    <lineage>
        <taxon>Eukaryota</taxon>
        <taxon>Viridiplantae</taxon>
        <taxon>Streptophyta</taxon>
        <taxon>Embryophyta</taxon>
        <taxon>Tracheophyta</taxon>
        <taxon>Spermatophyta</taxon>
        <taxon>Magnoliopsida</taxon>
        <taxon>eudicotyledons</taxon>
        <taxon>Gunneridae</taxon>
        <taxon>Pentapetalae</taxon>
        <taxon>asterids</taxon>
        <taxon>lamiids</taxon>
        <taxon>Solanales</taxon>
        <taxon>Solanaceae</taxon>
        <taxon>Solanoideae</taxon>
        <taxon>Solaneae</taxon>
        <taxon>Solanum</taxon>
    </lineage>
</organism>
<feature type="domain" description="TF-B3" evidence="7">
    <location>
        <begin position="12"/>
        <end position="105"/>
    </location>
</feature>
<evidence type="ECO:0000313" key="8">
    <source>
        <dbReference type="EMBL" id="WMV46285.1"/>
    </source>
</evidence>
<feature type="region of interest" description="Disordered" evidence="6">
    <location>
        <begin position="162"/>
        <end position="216"/>
    </location>
</feature>
<dbReference type="PROSITE" id="PS50863">
    <property type="entry name" value="B3"/>
    <property type="match status" value="2"/>
</dbReference>
<evidence type="ECO:0000256" key="5">
    <source>
        <dbReference type="ARBA" id="ARBA00023242"/>
    </source>
</evidence>
<name>A0AAF0UHA2_SOLVR</name>
<evidence type="ECO:0000256" key="2">
    <source>
        <dbReference type="ARBA" id="ARBA00023015"/>
    </source>
</evidence>
<evidence type="ECO:0000256" key="3">
    <source>
        <dbReference type="ARBA" id="ARBA00023125"/>
    </source>
</evidence>
<keyword evidence="4" id="KW-0804">Transcription</keyword>
<dbReference type="GO" id="GO:0003677">
    <property type="term" value="F:DNA binding"/>
    <property type="evidence" value="ECO:0007669"/>
    <property type="project" value="UniProtKB-KW"/>
</dbReference>
<gene>
    <name evidence="8" type="ORF">MTR67_039670</name>
</gene>
<dbReference type="InterPro" id="IPR050655">
    <property type="entry name" value="Plant_B3_domain"/>
</dbReference>
<dbReference type="Pfam" id="PF02362">
    <property type="entry name" value="B3"/>
    <property type="match status" value="2"/>
</dbReference>
<proteinExistence type="predicted"/>
<evidence type="ECO:0000256" key="6">
    <source>
        <dbReference type="SAM" id="MobiDB-lite"/>
    </source>
</evidence>
<dbReference type="SMART" id="SM01019">
    <property type="entry name" value="B3"/>
    <property type="match status" value="2"/>
</dbReference>
<dbReference type="EMBL" id="CP133620">
    <property type="protein sequence ID" value="WMV46285.1"/>
    <property type="molecule type" value="Genomic_DNA"/>
</dbReference>
<dbReference type="CDD" id="cd10017">
    <property type="entry name" value="B3_DNA"/>
    <property type="match status" value="2"/>
</dbReference>
<reference evidence="8" key="1">
    <citation type="submission" date="2023-08" db="EMBL/GenBank/DDBJ databases">
        <title>A de novo genome assembly of Solanum verrucosum Schlechtendal, a Mexican diploid species geographically isolated from the other diploid A-genome species in potato relatives.</title>
        <authorList>
            <person name="Hosaka K."/>
        </authorList>
    </citation>
    <scope>NUCLEOTIDE SEQUENCE</scope>
    <source>
        <tissue evidence="8">Young leaves</tissue>
    </source>
</reference>
<dbReference type="GO" id="GO:0005634">
    <property type="term" value="C:nucleus"/>
    <property type="evidence" value="ECO:0007669"/>
    <property type="project" value="UniProtKB-SubCell"/>
</dbReference>
<feature type="compositionally biased region" description="Acidic residues" evidence="6">
    <location>
        <begin position="180"/>
        <end position="203"/>
    </location>
</feature>
<accession>A0AAF0UHA2</accession>
<keyword evidence="2" id="KW-0805">Transcription regulation</keyword>
<dbReference type="Gene3D" id="2.40.330.10">
    <property type="entry name" value="DNA-binding pseudobarrel domain"/>
    <property type="match status" value="2"/>
</dbReference>
<feature type="compositionally biased region" description="Basic and acidic residues" evidence="6">
    <location>
        <begin position="170"/>
        <end position="179"/>
    </location>
</feature>
<keyword evidence="9" id="KW-1185">Reference proteome</keyword>
<dbReference type="PANTHER" id="PTHR31920:SF135">
    <property type="entry name" value="B3 DOMAIN-CONTAINING PROTEIN OS03G0621600-RELATED"/>
    <property type="match status" value="1"/>
</dbReference>